<evidence type="ECO:0000313" key="7">
    <source>
        <dbReference type="EMBL" id="QCK84944.1"/>
    </source>
</evidence>
<evidence type="ECO:0000256" key="4">
    <source>
        <dbReference type="ARBA" id="ARBA00022989"/>
    </source>
</evidence>
<dbReference type="PIRSF" id="PIRSF035875">
    <property type="entry name" value="RNase_BN"/>
    <property type="match status" value="1"/>
</dbReference>
<dbReference type="KEGG" id="paqt:E8L99_03700"/>
<protein>
    <submittedName>
        <fullName evidence="7">YihY/virulence factor BrkB family protein</fullName>
    </submittedName>
</protein>
<comment type="subcellular location">
    <subcellularLocation>
        <location evidence="1">Cell membrane</location>
        <topology evidence="1">Multi-pass membrane protein</topology>
    </subcellularLocation>
</comment>
<feature type="transmembrane region" description="Helical" evidence="6">
    <location>
        <begin position="168"/>
        <end position="196"/>
    </location>
</feature>
<keyword evidence="8" id="KW-1185">Reference proteome</keyword>
<organism evidence="7 8">
    <name type="scientific">Phreatobacter aquaticus</name>
    <dbReference type="NCBI Taxonomy" id="2570229"/>
    <lineage>
        <taxon>Bacteria</taxon>
        <taxon>Pseudomonadati</taxon>
        <taxon>Pseudomonadota</taxon>
        <taxon>Alphaproteobacteria</taxon>
        <taxon>Hyphomicrobiales</taxon>
        <taxon>Phreatobacteraceae</taxon>
        <taxon>Phreatobacter</taxon>
    </lineage>
</organism>
<evidence type="ECO:0000256" key="5">
    <source>
        <dbReference type="ARBA" id="ARBA00023136"/>
    </source>
</evidence>
<sequence length="277" mass="30471">MYLAIRICWEAVNHFLEDDGWAISSHIALSGLMSLFPFLIVVTALAGFFGSRAYADEVTQILLEAWPPTVAEPIAREISLVLTTFRTDILTLGVFLAIYFSSNGVEALRVALNRAYEVREQRWWYMLRLESIIFVLIGAAALLVVAFLVVLGPLLWQTAVRFLPGLAPFGWIVVFIRVAAASVVIVASLTVVHLFLPAGRRRFSDVAPGIAATLVLWLIGGSLFGSYIASFAQNYVNTYAGLASVMVALVFFYYTAAIFVIGGEINAAIWRTRGKII</sequence>
<dbReference type="Proteomes" id="UP000298588">
    <property type="component" value="Chromosome"/>
</dbReference>
<feature type="transmembrane region" description="Helical" evidence="6">
    <location>
        <begin position="27"/>
        <end position="49"/>
    </location>
</feature>
<keyword evidence="3 6" id="KW-0812">Transmembrane</keyword>
<dbReference type="PANTHER" id="PTHR30213:SF0">
    <property type="entry name" value="UPF0761 MEMBRANE PROTEIN YIHY"/>
    <property type="match status" value="1"/>
</dbReference>
<keyword evidence="5 6" id="KW-0472">Membrane</keyword>
<evidence type="ECO:0000256" key="6">
    <source>
        <dbReference type="SAM" id="Phobius"/>
    </source>
</evidence>
<evidence type="ECO:0000256" key="2">
    <source>
        <dbReference type="ARBA" id="ARBA00022475"/>
    </source>
</evidence>
<dbReference type="PANTHER" id="PTHR30213">
    <property type="entry name" value="INNER MEMBRANE PROTEIN YHJD"/>
    <property type="match status" value="1"/>
</dbReference>
<evidence type="ECO:0000256" key="1">
    <source>
        <dbReference type="ARBA" id="ARBA00004651"/>
    </source>
</evidence>
<reference evidence="7 8" key="1">
    <citation type="submission" date="2019-04" db="EMBL/GenBank/DDBJ databases">
        <title>Phreatobacter aquaticus sp. nov.</title>
        <authorList>
            <person name="Choi A."/>
            <person name="Baek K."/>
        </authorList>
    </citation>
    <scope>NUCLEOTIDE SEQUENCE [LARGE SCALE GENOMIC DNA]</scope>
    <source>
        <strain evidence="7 8">NMCR1094</strain>
    </source>
</reference>
<dbReference type="OrthoDB" id="7163777at2"/>
<evidence type="ECO:0000256" key="3">
    <source>
        <dbReference type="ARBA" id="ARBA00022692"/>
    </source>
</evidence>
<dbReference type="NCBIfam" id="TIGR00765">
    <property type="entry name" value="yihY_not_rbn"/>
    <property type="match status" value="1"/>
</dbReference>
<dbReference type="EMBL" id="CP039865">
    <property type="protein sequence ID" value="QCK84944.1"/>
    <property type="molecule type" value="Genomic_DNA"/>
</dbReference>
<feature type="transmembrane region" description="Helical" evidence="6">
    <location>
        <begin position="241"/>
        <end position="263"/>
    </location>
</feature>
<keyword evidence="2" id="KW-1003">Cell membrane</keyword>
<dbReference type="RefSeq" id="WP_137098278.1">
    <property type="nucleotide sequence ID" value="NZ_CP039865.1"/>
</dbReference>
<feature type="transmembrane region" description="Helical" evidence="6">
    <location>
        <begin position="89"/>
        <end position="112"/>
    </location>
</feature>
<accession>A0A4D7QHJ9</accession>
<dbReference type="AlphaFoldDB" id="A0A4D7QHJ9"/>
<dbReference type="Pfam" id="PF03631">
    <property type="entry name" value="Virul_fac_BrkB"/>
    <property type="match status" value="1"/>
</dbReference>
<keyword evidence="4 6" id="KW-1133">Transmembrane helix</keyword>
<dbReference type="GO" id="GO:0005886">
    <property type="term" value="C:plasma membrane"/>
    <property type="evidence" value="ECO:0007669"/>
    <property type="project" value="UniProtKB-SubCell"/>
</dbReference>
<feature type="transmembrane region" description="Helical" evidence="6">
    <location>
        <begin position="208"/>
        <end position="229"/>
    </location>
</feature>
<dbReference type="InterPro" id="IPR017039">
    <property type="entry name" value="Virul_fac_BrkB"/>
</dbReference>
<name>A0A4D7QHJ9_9HYPH</name>
<gene>
    <name evidence="7" type="ORF">E8L99_03700</name>
</gene>
<proteinExistence type="predicted"/>
<feature type="transmembrane region" description="Helical" evidence="6">
    <location>
        <begin position="132"/>
        <end position="156"/>
    </location>
</feature>
<evidence type="ECO:0000313" key="8">
    <source>
        <dbReference type="Proteomes" id="UP000298588"/>
    </source>
</evidence>